<reference evidence="2 3" key="1">
    <citation type="submission" date="2023-06" db="EMBL/GenBank/DDBJ databases">
        <title>Campylobacter magnum sp. nov., isolated from cecal contents of domestic pigs (Sus scrofa domesticus).</title>
        <authorList>
            <person name="Papic B."/>
            <person name="Gruntar I."/>
        </authorList>
    </citation>
    <scope>NUCLEOTIDE SEQUENCE [LARGE SCALE GENOMIC DNA]</scope>
    <source>
        <strain evidence="3">34484-21</strain>
    </source>
</reference>
<dbReference type="RefSeq" id="WP_302244702.1">
    <property type="nucleotide sequence ID" value="NZ_JAULJQ010000009.1"/>
</dbReference>
<gene>
    <name evidence="2" type="ORF">Q2362_07475</name>
</gene>
<proteinExistence type="predicted"/>
<accession>A0ABT8TCD0</accession>
<dbReference type="InterPro" id="IPR002933">
    <property type="entry name" value="Peptidase_M20"/>
</dbReference>
<evidence type="ECO:0000256" key="1">
    <source>
        <dbReference type="ARBA" id="ARBA00022801"/>
    </source>
</evidence>
<sequence length="551" mass="59498">MRFLGYFEQICSIPHCSYQAQKLGEFLLEFSKSRGFDTKIDENFNIHAIKGKPKVCLQAHYDMVCVGEAPKIELENDGEFLSAKNSTLGADNGIGLAIIMDIMDEAQDLEVLFTSDEEVGLIGANAFAGEICAPALLNLDSEDDSEVIIGCAGGLLAEFRREFEPCELGLGELFSSSVSENLSTGLLSIESSHSTSIENSTQNSSNLNTNYCESSENFGTGLLSNESSHSTSAENSTQNNSNLNTNYYELSCHGLEGGHSGMQIAKNIPNAIKELAHFAKNHGANILAMSGGDRDNAIPTWAKALVSASSKLQSKGLVKAKKLDLLGAKELFAKLCDDDLKNPIIMKSNSADFTRNSRIPMKSNSADFTRNSRNSRIPLLNDFLLALPHGVLGWDEGLGLPKTSANLAIVRTSLTSKDENARIAFSVQIYARSSSQEELAKLKNSYEAISELAGFQSSFGASSIPWEPEQSEFATSVLNALQKYRPNAKITAIHAGLECGCLSAKMKQKGKKLVACSIGPNISGAHTINERCEIKSAKIIAQVVRDVLKNA</sequence>
<dbReference type="PANTHER" id="PTHR43501:SF1">
    <property type="entry name" value="CYTOSOL NON-SPECIFIC DIPEPTIDASE"/>
    <property type="match status" value="1"/>
</dbReference>
<keyword evidence="3" id="KW-1185">Reference proteome</keyword>
<name>A0ABT8TCD0_9BACT</name>
<dbReference type="EMBL" id="JAULJQ010000009">
    <property type="protein sequence ID" value="MDO2409931.1"/>
    <property type="molecule type" value="Genomic_DNA"/>
</dbReference>
<dbReference type="Pfam" id="PF01546">
    <property type="entry name" value="Peptidase_M20"/>
    <property type="match status" value="1"/>
</dbReference>
<keyword evidence="1" id="KW-0378">Hydrolase</keyword>
<dbReference type="InterPro" id="IPR001160">
    <property type="entry name" value="Peptidase_M20C"/>
</dbReference>
<dbReference type="Gene3D" id="3.40.630.10">
    <property type="entry name" value="Zn peptidases"/>
    <property type="match status" value="2"/>
</dbReference>
<protein>
    <submittedName>
        <fullName evidence="2">M20/M25/M40 family metallo-hydrolase</fullName>
    </submittedName>
</protein>
<dbReference type="PANTHER" id="PTHR43501">
    <property type="entry name" value="CYTOSOL NON-SPECIFIC DIPEPTIDASE"/>
    <property type="match status" value="1"/>
</dbReference>
<organism evidence="2 3">
    <name type="scientific">Campylobacter magnus</name>
    <dbReference type="NCBI Taxonomy" id="3026462"/>
    <lineage>
        <taxon>Bacteria</taxon>
        <taxon>Pseudomonadati</taxon>
        <taxon>Campylobacterota</taxon>
        <taxon>Epsilonproteobacteria</taxon>
        <taxon>Campylobacterales</taxon>
        <taxon>Campylobacteraceae</taxon>
        <taxon>Campylobacter</taxon>
    </lineage>
</organism>
<dbReference type="Proteomes" id="UP001171111">
    <property type="component" value="Unassembled WGS sequence"/>
</dbReference>
<evidence type="ECO:0000313" key="2">
    <source>
        <dbReference type="EMBL" id="MDO2409931.1"/>
    </source>
</evidence>
<evidence type="ECO:0000313" key="3">
    <source>
        <dbReference type="Proteomes" id="UP001171111"/>
    </source>
</evidence>
<comment type="caution">
    <text evidence="2">The sequence shown here is derived from an EMBL/GenBank/DDBJ whole genome shotgun (WGS) entry which is preliminary data.</text>
</comment>
<dbReference type="SUPFAM" id="SSF53187">
    <property type="entry name" value="Zn-dependent exopeptidases"/>
    <property type="match status" value="1"/>
</dbReference>